<dbReference type="Gene3D" id="3.30.300.20">
    <property type="match status" value="1"/>
</dbReference>
<name>A0A366XXR6_9BACI</name>
<protein>
    <submittedName>
        <fullName evidence="2">Organic hydroperoxide resistance protein OhrA</fullName>
    </submittedName>
</protein>
<dbReference type="InterPro" id="IPR036102">
    <property type="entry name" value="OsmC/Ohrsf"/>
</dbReference>
<dbReference type="InterPro" id="IPR003718">
    <property type="entry name" value="OsmC/Ohr_fam"/>
</dbReference>
<reference evidence="2 3" key="1">
    <citation type="submission" date="2018-07" db="EMBL/GenBank/DDBJ databases">
        <title>Lottiidibacillus patelloidae gen. nov., sp. nov., isolated from the intestinal tract of a marine limpet and the reclassification of B. taeanensis BH030017T, B. algicola KMM 3737T and B. hwajinpoensis SW-72T as genus Lottiidibacillus.</title>
        <authorList>
            <person name="Liu R."/>
            <person name="Huang Z."/>
        </authorList>
    </citation>
    <scope>NUCLEOTIDE SEQUENCE [LARGE SCALE GENOMIC DNA]</scope>
    <source>
        <strain evidence="2 3">BH030017</strain>
    </source>
</reference>
<accession>A0A366XXR6</accession>
<dbReference type="InterPro" id="IPR019953">
    <property type="entry name" value="OHR"/>
</dbReference>
<dbReference type="Pfam" id="PF02566">
    <property type="entry name" value="OsmC"/>
    <property type="match status" value="1"/>
</dbReference>
<sequence length="139" mass="14925">MSNVLFTAHAEATGGRKGRVKSDDGIIDLNLVMPTEKSDEKGTNPEQLFAAAYSACYDGALNLVASKQKKNVETKIKADVSLLKDAEDNGFKIGVTLNVEINGVSQEEAEKLAEDAHQVCPYSKATRGNIDVELNVKAV</sequence>
<evidence type="ECO:0000313" key="2">
    <source>
        <dbReference type="EMBL" id="RBW68923.1"/>
    </source>
</evidence>
<dbReference type="GO" id="GO:0006979">
    <property type="term" value="P:response to oxidative stress"/>
    <property type="evidence" value="ECO:0007669"/>
    <property type="project" value="InterPro"/>
</dbReference>
<dbReference type="EMBL" id="QOCW01000015">
    <property type="protein sequence ID" value="RBW68923.1"/>
    <property type="molecule type" value="Genomic_DNA"/>
</dbReference>
<dbReference type="PANTHER" id="PTHR33797">
    <property type="entry name" value="ORGANIC HYDROPEROXIDE RESISTANCE PROTEIN-LIKE"/>
    <property type="match status" value="1"/>
</dbReference>
<dbReference type="OrthoDB" id="9797508at2"/>
<dbReference type="SUPFAM" id="SSF82784">
    <property type="entry name" value="OsmC-like"/>
    <property type="match status" value="1"/>
</dbReference>
<comment type="caution">
    <text evidence="2">The sequence shown here is derived from an EMBL/GenBank/DDBJ whole genome shotgun (WGS) entry which is preliminary data.</text>
</comment>
<organism evidence="2 3">
    <name type="scientific">Bacillus taeanensis</name>
    <dbReference type="NCBI Taxonomy" id="273032"/>
    <lineage>
        <taxon>Bacteria</taxon>
        <taxon>Bacillati</taxon>
        <taxon>Bacillota</taxon>
        <taxon>Bacilli</taxon>
        <taxon>Bacillales</taxon>
        <taxon>Bacillaceae</taxon>
        <taxon>Bacillus</taxon>
    </lineage>
</organism>
<dbReference type="PANTHER" id="PTHR33797:SF2">
    <property type="entry name" value="ORGANIC HYDROPEROXIDE RESISTANCE PROTEIN-LIKE"/>
    <property type="match status" value="1"/>
</dbReference>
<dbReference type="NCBIfam" id="TIGR03561">
    <property type="entry name" value="organ_hyd_perox"/>
    <property type="match status" value="1"/>
</dbReference>
<gene>
    <name evidence="2" type="ORF">DS031_14420</name>
</gene>
<keyword evidence="3" id="KW-1185">Reference proteome</keyword>
<dbReference type="Proteomes" id="UP000253314">
    <property type="component" value="Unassembled WGS sequence"/>
</dbReference>
<dbReference type="Gene3D" id="2.20.25.10">
    <property type="match status" value="1"/>
</dbReference>
<dbReference type="InterPro" id="IPR015946">
    <property type="entry name" value="KH_dom-like_a/b"/>
</dbReference>
<evidence type="ECO:0000256" key="1">
    <source>
        <dbReference type="ARBA" id="ARBA00007378"/>
    </source>
</evidence>
<proteinExistence type="inferred from homology"/>
<dbReference type="RefSeq" id="WP_113806777.1">
    <property type="nucleotide sequence ID" value="NZ_QOCW01000015.1"/>
</dbReference>
<dbReference type="AlphaFoldDB" id="A0A366XXR6"/>
<evidence type="ECO:0000313" key="3">
    <source>
        <dbReference type="Proteomes" id="UP000253314"/>
    </source>
</evidence>
<comment type="similarity">
    <text evidence="1">Belongs to the OsmC/Ohr family.</text>
</comment>